<dbReference type="AlphaFoldDB" id="A0A6P4Y5A0"/>
<evidence type="ECO:0000256" key="3">
    <source>
        <dbReference type="SAM" id="MobiDB-lite"/>
    </source>
</evidence>
<keyword evidence="1" id="KW-0547">Nucleotide-binding</keyword>
<dbReference type="GeneID" id="109464904"/>
<dbReference type="RefSeq" id="XP_019617559.1">
    <property type="nucleotide sequence ID" value="XM_019762000.1"/>
</dbReference>
<feature type="region of interest" description="Disordered" evidence="3">
    <location>
        <begin position="218"/>
        <end position="238"/>
    </location>
</feature>
<protein>
    <submittedName>
        <fullName evidence="6">ALK tyrosine kinase receptor homolog scd-2-like</fullName>
    </submittedName>
</protein>
<dbReference type="OrthoDB" id="6147007at2759"/>
<dbReference type="Gene3D" id="1.10.510.10">
    <property type="entry name" value="Transferase(Phosphotransferase) domain 1"/>
    <property type="match status" value="2"/>
</dbReference>
<dbReference type="InterPro" id="IPR011009">
    <property type="entry name" value="Kinase-like_dom_sf"/>
</dbReference>
<dbReference type="SUPFAM" id="SSF56112">
    <property type="entry name" value="Protein kinase-like (PK-like)"/>
    <property type="match status" value="2"/>
</dbReference>
<dbReference type="PANTHER" id="PTHR24418">
    <property type="entry name" value="TYROSINE-PROTEIN KINASE"/>
    <property type="match status" value="1"/>
</dbReference>
<dbReference type="Proteomes" id="UP000515135">
    <property type="component" value="Unplaced"/>
</dbReference>
<name>A0A6P4Y5A0_BRABE</name>
<dbReference type="GO" id="GO:0004672">
    <property type="term" value="F:protein kinase activity"/>
    <property type="evidence" value="ECO:0007669"/>
    <property type="project" value="InterPro"/>
</dbReference>
<reference evidence="6" key="1">
    <citation type="submission" date="2025-08" db="UniProtKB">
        <authorList>
            <consortium name="RefSeq"/>
        </authorList>
    </citation>
    <scope>IDENTIFICATION</scope>
    <source>
        <tissue evidence="6">Gonad</tissue>
    </source>
</reference>
<proteinExistence type="predicted"/>
<dbReference type="InterPro" id="IPR001245">
    <property type="entry name" value="Ser-Thr/Tyr_kinase_cat_dom"/>
</dbReference>
<accession>A0A6P4Y5A0</accession>
<dbReference type="KEGG" id="bbel:109464904"/>
<gene>
    <name evidence="6" type="primary">LOC109464904</name>
</gene>
<evidence type="ECO:0000259" key="4">
    <source>
        <dbReference type="PROSITE" id="PS50011"/>
    </source>
</evidence>
<organism evidence="5 6">
    <name type="scientific">Branchiostoma belcheri</name>
    <name type="common">Amphioxus</name>
    <dbReference type="NCBI Taxonomy" id="7741"/>
    <lineage>
        <taxon>Eukaryota</taxon>
        <taxon>Metazoa</taxon>
        <taxon>Chordata</taxon>
        <taxon>Cephalochordata</taxon>
        <taxon>Leptocardii</taxon>
        <taxon>Amphioxiformes</taxon>
        <taxon>Branchiostomatidae</taxon>
        <taxon>Branchiostoma</taxon>
    </lineage>
</organism>
<dbReference type="GO" id="GO:0005524">
    <property type="term" value="F:ATP binding"/>
    <property type="evidence" value="ECO:0007669"/>
    <property type="project" value="UniProtKB-KW"/>
</dbReference>
<evidence type="ECO:0000313" key="6">
    <source>
        <dbReference type="RefSeq" id="XP_019617559.1"/>
    </source>
</evidence>
<feature type="domain" description="Protein kinase" evidence="4">
    <location>
        <begin position="1"/>
        <end position="207"/>
    </location>
</feature>
<dbReference type="InterPro" id="IPR050198">
    <property type="entry name" value="Non-receptor_tyrosine_kinases"/>
</dbReference>
<keyword evidence="5" id="KW-1185">Reference proteome</keyword>
<keyword evidence="2" id="KW-0067">ATP-binding</keyword>
<evidence type="ECO:0000313" key="5">
    <source>
        <dbReference type="Proteomes" id="UP000515135"/>
    </source>
</evidence>
<sequence>MEEGNLLDFLLRKRQDHQHTRSSLLYLRTLLTLLLDMVAALRFCHHHSIVHRDVIARNFLVYRKGGTYRCKLGNFNMAAKAPTMEEETYECPDCLQIVFQGSSDDPVAKLWTAPESMVGHQFSDKSDVWMLGCTMYEVLTHGCRPFTEMWGMAADDIVQQVVFGLRPRQPSCVPRKLFQTAMLPCFLTDPVERIALLQLEKKLKGYMKECPLPGVEHIDDIHPPPRLSPNQSTRPERGIPKNLETQISSEPEVTLTDYKIEKEEYLLEETVDSRRREILLRLDHVNIRRVIDVVLNGDKVKQVTSFLRSKGGKYGFVVTFAEKISQVFPGGKLTLLDAAREKRLSAEDMVRCLRQVADAMAFVHGQSLVKGEGIIHCDLRAMSPMEVIESGIYSQGSDVFTFGQLCWEVFHAYDADKTS</sequence>
<evidence type="ECO:0000256" key="1">
    <source>
        <dbReference type="ARBA" id="ARBA00022741"/>
    </source>
</evidence>
<dbReference type="InterPro" id="IPR000719">
    <property type="entry name" value="Prot_kinase_dom"/>
</dbReference>
<evidence type="ECO:0000256" key="2">
    <source>
        <dbReference type="ARBA" id="ARBA00022840"/>
    </source>
</evidence>
<dbReference type="PROSITE" id="PS50011">
    <property type="entry name" value="PROTEIN_KINASE_DOM"/>
    <property type="match status" value="1"/>
</dbReference>
<dbReference type="Pfam" id="PF07714">
    <property type="entry name" value="PK_Tyr_Ser-Thr"/>
    <property type="match status" value="1"/>
</dbReference>